<feature type="region of interest" description="Disordered" evidence="1">
    <location>
        <begin position="19"/>
        <end position="45"/>
    </location>
</feature>
<comment type="caution">
    <text evidence="2">The sequence shown here is derived from an EMBL/GenBank/DDBJ whole genome shotgun (WGS) entry which is preliminary data.</text>
</comment>
<evidence type="ECO:0000256" key="1">
    <source>
        <dbReference type="SAM" id="MobiDB-lite"/>
    </source>
</evidence>
<sequence length="1127" mass="126461">GASASNNKHIKDAIKDANCYDSSSGATSTGSEGISTSSGRTAQKPELPDLTANLEHFKALNHDVEWIVEKEDLVQKFREFRAHNLQDFSLVRDGIADMTIDSKFRRSLAPNVGRAASRVDPISNLHEHWPTSTNILERVREEPPQHSHYFSFYDTVPTSINERQGFEDLMWSFIRGAMTMTGLETRYLEILITGVQERKNWASSIHNAKAEKLRQDEFKLSRAMKDSWVSQVKATSKHSIPRRGIAVFGSSTFNDETKFWRLDFCGVFRLVHFDTFFIPLKKSEFGRKAKEAILRSLILAIRIRSEVSAREDETKPVDHEIHELLQEKTVYRSPRIETRAVIYDVLAVVFDTFPSSCYAEHQIGGTLQTTQASTPVGKNTRDDYITDSGVVDIIAPSSTNTTVVVPDTSISLLSTDDSSSDLLSPATGIQTFLFSLPPPPLLLTSPTPAHNACLELPQLTNTPLRQPKSRSTMPQHFIILPQGWTTGSQLKNSQLRYQLFRLCVCGPHDPDEHTWDPHLLDEPRPNVRDPQQFIDLFAPTLLLSTKMFLASLHISQDPTGSTSTSLPAASFSVPREAFEHIQKELGLFDFGEVETLLGRMITYLEEALLPRQDAADSLRILTPRNFILERSRLSLKDMDLLSRYVDLDRSYTPSAYLNFDKNGNDLWVCRHHYRCLDPGFRMSYVKRTIKRFGSYHAATGKIDVHLREPKDLALLCRIDPIKASRITDLKVALEWSLSLVELTQLVDWARSLDLTTLSMTGRSSGAGPSSASSRSLAATEVDTTLVKNIIRSSHNQLATVTINWDSDLDAATLIQEASLEGHSLQFLTIKTDRQEVLTVMFKSQLGIDHVISELGDLPLESRGSFLARKVQNLTIGPCNLSTNMEQAAAWRVELSSAFQENRLLTSLTAHCKAKDFRTILDILHSILRELYTPPSTGRHPLSYIILKDPQNDITAKFNLTPLDHQSPAIIDVQAGTNGLALFPLIRNYGAFIRVLNLIDNSVTNTFLLKTFARSKPTQLVSLMLTLYNFVPQSGDDLSEILTLSKNTFKQLTLIGYPRTSEAVQSLLNVIRSLHGCDVLITRTEAPDVWRWVERVQRVIDKSSRVIAVTSAEEVRLMVPGRSPSGLK</sequence>
<protein>
    <submittedName>
        <fullName evidence="2">Uncharacterized protein</fullName>
    </submittedName>
</protein>
<dbReference type="AlphaFoldDB" id="A0AAD4H6T5"/>
<dbReference type="EMBL" id="JAAAIL010000546">
    <property type="protein sequence ID" value="KAG0274919.1"/>
    <property type="molecule type" value="Genomic_DNA"/>
</dbReference>
<accession>A0AAD4H6T5</accession>
<gene>
    <name evidence="2" type="ORF">BGZ95_009339</name>
</gene>
<evidence type="ECO:0000313" key="3">
    <source>
        <dbReference type="Proteomes" id="UP001194580"/>
    </source>
</evidence>
<feature type="compositionally biased region" description="Low complexity" evidence="1">
    <location>
        <begin position="22"/>
        <end position="41"/>
    </location>
</feature>
<dbReference type="Proteomes" id="UP001194580">
    <property type="component" value="Unassembled WGS sequence"/>
</dbReference>
<keyword evidence="3" id="KW-1185">Reference proteome</keyword>
<evidence type="ECO:0000313" key="2">
    <source>
        <dbReference type="EMBL" id="KAG0274919.1"/>
    </source>
</evidence>
<proteinExistence type="predicted"/>
<name>A0AAD4H6T5_9FUNG</name>
<organism evidence="2 3">
    <name type="scientific">Linnemannia exigua</name>
    <dbReference type="NCBI Taxonomy" id="604196"/>
    <lineage>
        <taxon>Eukaryota</taxon>
        <taxon>Fungi</taxon>
        <taxon>Fungi incertae sedis</taxon>
        <taxon>Mucoromycota</taxon>
        <taxon>Mortierellomycotina</taxon>
        <taxon>Mortierellomycetes</taxon>
        <taxon>Mortierellales</taxon>
        <taxon>Mortierellaceae</taxon>
        <taxon>Linnemannia</taxon>
    </lineage>
</organism>
<reference evidence="2" key="1">
    <citation type="journal article" date="2020" name="Fungal Divers.">
        <title>Resolving the Mortierellaceae phylogeny through synthesis of multi-gene phylogenetics and phylogenomics.</title>
        <authorList>
            <person name="Vandepol N."/>
            <person name="Liber J."/>
            <person name="Desiro A."/>
            <person name="Na H."/>
            <person name="Kennedy M."/>
            <person name="Barry K."/>
            <person name="Grigoriev I.V."/>
            <person name="Miller A.N."/>
            <person name="O'Donnell K."/>
            <person name="Stajich J.E."/>
            <person name="Bonito G."/>
        </authorList>
    </citation>
    <scope>NUCLEOTIDE SEQUENCE</scope>
    <source>
        <strain evidence="2">NRRL 28262</strain>
    </source>
</reference>
<feature type="non-terminal residue" evidence="2">
    <location>
        <position position="1"/>
    </location>
</feature>